<dbReference type="PANTHER" id="PTHR37936:SF3">
    <property type="entry name" value="TRANSPOSASE INSC FOR INSERTION ELEMENT IS2A-RELATED"/>
    <property type="match status" value="1"/>
</dbReference>
<dbReference type="EMBL" id="RHQL01000012">
    <property type="protein sequence ID" value="RRV07778.1"/>
    <property type="molecule type" value="Genomic_DNA"/>
</dbReference>
<evidence type="ECO:0000313" key="1">
    <source>
        <dbReference type="EMBL" id="RRV07778.1"/>
    </source>
</evidence>
<dbReference type="NCBIfam" id="NF047595">
    <property type="entry name" value="IS66_ISRel24_TnpA"/>
    <property type="match status" value="1"/>
</dbReference>
<name>A0A3R8V3Y6_9GAMM</name>
<reference evidence="1 2" key="1">
    <citation type="submission" date="2018-10" db="EMBL/GenBank/DDBJ databases">
        <title>Transmission dynamics of multidrug resistant bacteria on intensive care unit surfaces.</title>
        <authorList>
            <person name="D'Souza A.W."/>
            <person name="Potter R.F."/>
            <person name="Wallace M."/>
            <person name="Shupe A."/>
            <person name="Patel S."/>
            <person name="Sun S."/>
            <person name="Gul D."/>
            <person name="Kwon J.H."/>
            <person name="Andleeb S."/>
            <person name="Burnham C.-A.D."/>
            <person name="Dantas G."/>
        </authorList>
    </citation>
    <scope>NUCLEOTIDE SEQUENCE [LARGE SCALE GENOMIC DNA]</scope>
    <source>
        <strain evidence="1 2">PX_177</strain>
    </source>
</reference>
<dbReference type="Pfam" id="PF01527">
    <property type="entry name" value="HTH_Tnp_1"/>
    <property type="match status" value="1"/>
</dbReference>
<protein>
    <submittedName>
        <fullName evidence="1">Transposase</fullName>
    </submittedName>
</protein>
<sequence>MHPLPALASNSHNGAHHFLVDTIVDTPPSTPRRSRRPNFSVEFKRRVVEATLLPGASVALIAREHEVNANLVFKWRRHYREGQLGPVAHQVTLLPVNLSKAPTPSAEETMPLPSSPGGLVVECGRVTLRIEGVPDPQTLQLVLQQVLR</sequence>
<gene>
    <name evidence="1" type="ORF">EGJ28_17500</name>
</gene>
<dbReference type="AlphaFoldDB" id="A0A3R8V3Y6"/>
<proteinExistence type="predicted"/>
<evidence type="ECO:0000313" key="2">
    <source>
        <dbReference type="Proteomes" id="UP000276506"/>
    </source>
</evidence>
<dbReference type="PANTHER" id="PTHR37936">
    <property type="entry name" value="TRANSPOSASE INSC FOR INSERTION ELEMENT IS2A-RELATED"/>
    <property type="match status" value="1"/>
</dbReference>
<dbReference type="GO" id="GO:0004803">
    <property type="term" value="F:transposase activity"/>
    <property type="evidence" value="ECO:0007669"/>
    <property type="project" value="InterPro"/>
</dbReference>
<organism evidence="1 2">
    <name type="scientific">Stutzerimonas xanthomarina</name>
    <dbReference type="NCBI Taxonomy" id="271420"/>
    <lineage>
        <taxon>Bacteria</taxon>
        <taxon>Pseudomonadati</taxon>
        <taxon>Pseudomonadota</taxon>
        <taxon>Gammaproteobacteria</taxon>
        <taxon>Pseudomonadales</taxon>
        <taxon>Pseudomonadaceae</taxon>
        <taxon>Stutzerimonas</taxon>
    </lineage>
</organism>
<dbReference type="InterPro" id="IPR010921">
    <property type="entry name" value="Trp_repressor/repl_initiator"/>
</dbReference>
<comment type="caution">
    <text evidence="1">The sequence shown here is derived from an EMBL/GenBank/DDBJ whole genome shotgun (WGS) entry which is preliminary data.</text>
</comment>
<dbReference type="Proteomes" id="UP000276506">
    <property type="component" value="Unassembled WGS sequence"/>
</dbReference>
<dbReference type="GO" id="GO:0043565">
    <property type="term" value="F:sequence-specific DNA binding"/>
    <property type="evidence" value="ECO:0007669"/>
    <property type="project" value="InterPro"/>
</dbReference>
<dbReference type="InterPro" id="IPR002514">
    <property type="entry name" value="Transposase_8"/>
</dbReference>
<dbReference type="GO" id="GO:0006313">
    <property type="term" value="P:DNA transposition"/>
    <property type="evidence" value="ECO:0007669"/>
    <property type="project" value="InterPro"/>
</dbReference>
<accession>A0A3R8V3Y6</accession>
<dbReference type="SUPFAM" id="SSF48295">
    <property type="entry name" value="TrpR-like"/>
    <property type="match status" value="1"/>
</dbReference>